<organism evidence="2 3">
    <name type="scientific">Caerostris extrusa</name>
    <name type="common">Bark spider</name>
    <name type="synonym">Caerostris bankana</name>
    <dbReference type="NCBI Taxonomy" id="172846"/>
    <lineage>
        <taxon>Eukaryota</taxon>
        <taxon>Metazoa</taxon>
        <taxon>Ecdysozoa</taxon>
        <taxon>Arthropoda</taxon>
        <taxon>Chelicerata</taxon>
        <taxon>Arachnida</taxon>
        <taxon>Araneae</taxon>
        <taxon>Araneomorphae</taxon>
        <taxon>Entelegynae</taxon>
        <taxon>Araneoidea</taxon>
        <taxon>Araneidae</taxon>
        <taxon>Caerostris</taxon>
    </lineage>
</organism>
<comment type="caution">
    <text evidence="2">The sequence shown here is derived from an EMBL/GenBank/DDBJ whole genome shotgun (WGS) entry which is preliminary data.</text>
</comment>
<dbReference type="Gene3D" id="3.30.710.10">
    <property type="entry name" value="Potassium Channel Kv1.1, Chain A"/>
    <property type="match status" value="1"/>
</dbReference>
<name>A0AAV4MBP7_CAEEX</name>
<dbReference type="Gene3D" id="1.25.40.420">
    <property type="match status" value="1"/>
</dbReference>
<dbReference type="CDD" id="cd18186">
    <property type="entry name" value="BTB_POZ_ZBTB_KLHL-like"/>
    <property type="match status" value="1"/>
</dbReference>
<proteinExistence type="predicted"/>
<gene>
    <name evidence="2" type="primary">Tdpoz5_39</name>
    <name evidence="2" type="ORF">CEXT_800881</name>
</gene>
<dbReference type="EMBL" id="BPLR01019626">
    <property type="protein sequence ID" value="GIX69868.1"/>
    <property type="molecule type" value="Genomic_DNA"/>
</dbReference>
<keyword evidence="3" id="KW-1185">Reference proteome</keyword>
<reference evidence="2 3" key="1">
    <citation type="submission" date="2021-06" db="EMBL/GenBank/DDBJ databases">
        <title>Caerostris extrusa draft genome.</title>
        <authorList>
            <person name="Kono N."/>
            <person name="Arakawa K."/>
        </authorList>
    </citation>
    <scope>NUCLEOTIDE SEQUENCE [LARGE SCALE GENOMIC DNA]</scope>
</reference>
<dbReference type="InterPro" id="IPR000210">
    <property type="entry name" value="BTB/POZ_dom"/>
</dbReference>
<dbReference type="PANTHER" id="PTHR24413">
    <property type="entry name" value="SPECKLE-TYPE POZ PROTEIN"/>
    <property type="match status" value="1"/>
</dbReference>
<accession>A0AAV4MBP7</accession>
<evidence type="ECO:0000313" key="3">
    <source>
        <dbReference type="Proteomes" id="UP001054945"/>
    </source>
</evidence>
<dbReference type="SUPFAM" id="SSF54695">
    <property type="entry name" value="POZ domain"/>
    <property type="match status" value="1"/>
</dbReference>
<dbReference type="SMART" id="SM00225">
    <property type="entry name" value="BTB"/>
    <property type="match status" value="1"/>
</dbReference>
<dbReference type="Pfam" id="PF00651">
    <property type="entry name" value="BTB"/>
    <property type="match status" value="1"/>
</dbReference>
<dbReference type="PROSITE" id="PS50097">
    <property type="entry name" value="BTB"/>
    <property type="match status" value="1"/>
</dbReference>
<evidence type="ECO:0000313" key="2">
    <source>
        <dbReference type="EMBL" id="GIX69868.1"/>
    </source>
</evidence>
<protein>
    <submittedName>
        <fullName evidence="2">TD and POZ domain-containing protein 5</fullName>
    </submittedName>
</protein>
<dbReference type="AlphaFoldDB" id="A0AAV4MBP7"/>
<sequence length="161" mass="18897">MELRTETETFRVHTAILSARSEVFETMFTTEMKETLNRHVYIPDVDNDTLRRMILYLYTDHLEGLEWESASLLYAVADKYSIHSLKKKCSEFLRNAFSFSNACNILKLANSHGDEDLKQDVQNYILANDEDVINTSEWEHFMYTNPKIAAETMHKLYKKSK</sequence>
<feature type="domain" description="BTB" evidence="1">
    <location>
        <begin position="1"/>
        <end position="66"/>
    </location>
</feature>
<dbReference type="InterPro" id="IPR011333">
    <property type="entry name" value="SKP1/BTB/POZ_sf"/>
</dbReference>
<dbReference type="Proteomes" id="UP001054945">
    <property type="component" value="Unassembled WGS sequence"/>
</dbReference>
<evidence type="ECO:0000259" key="1">
    <source>
        <dbReference type="PROSITE" id="PS50097"/>
    </source>
</evidence>